<keyword evidence="2" id="KW-1185">Reference proteome</keyword>
<comment type="caution">
    <text evidence="1">The sequence shown here is derived from an EMBL/GenBank/DDBJ whole genome shotgun (WGS) entry which is preliminary data.</text>
</comment>
<proteinExistence type="predicted"/>
<organism evidence="1 2">
    <name type="scientific">Caerostris darwini</name>
    <dbReference type="NCBI Taxonomy" id="1538125"/>
    <lineage>
        <taxon>Eukaryota</taxon>
        <taxon>Metazoa</taxon>
        <taxon>Ecdysozoa</taxon>
        <taxon>Arthropoda</taxon>
        <taxon>Chelicerata</taxon>
        <taxon>Arachnida</taxon>
        <taxon>Araneae</taxon>
        <taxon>Araneomorphae</taxon>
        <taxon>Entelegynae</taxon>
        <taxon>Araneoidea</taxon>
        <taxon>Araneidae</taxon>
        <taxon>Caerostris</taxon>
    </lineage>
</organism>
<protein>
    <submittedName>
        <fullName evidence="1">Uncharacterized protein</fullName>
    </submittedName>
</protein>
<name>A0AAV4R0F8_9ARAC</name>
<dbReference type="AlphaFoldDB" id="A0AAV4R0F8"/>
<evidence type="ECO:0000313" key="1">
    <source>
        <dbReference type="EMBL" id="GIY14064.1"/>
    </source>
</evidence>
<reference evidence="1 2" key="1">
    <citation type="submission" date="2021-06" db="EMBL/GenBank/DDBJ databases">
        <title>Caerostris darwini draft genome.</title>
        <authorList>
            <person name="Kono N."/>
            <person name="Arakawa K."/>
        </authorList>
    </citation>
    <scope>NUCLEOTIDE SEQUENCE [LARGE SCALE GENOMIC DNA]</scope>
</reference>
<gene>
    <name evidence="1" type="ORF">CDAR_194271</name>
</gene>
<dbReference type="Proteomes" id="UP001054837">
    <property type="component" value="Unassembled WGS sequence"/>
</dbReference>
<evidence type="ECO:0000313" key="2">
    <source>
        <dbReference type="Proteomes" id="UP001054837"/>
    </source>
</evidence>
<sequence length="119" mass="13676">MSEYMSLVLQSMGKSLSFRGAVYEAQDLIKHHRCKDPVCDTQLWKVKHELDMARIRIRKLENFILTLQHSSAASAINQPRDLTKNHVITNEPIKNPLALMSREPTIQSYTEIAEIETVL</sequence>
<dbReference type="EMBL" id="BPLQ01005316">
    <property type="protein sequence ID" value="GIY14064.1"/>
    <property type="molecule type" value="Genomic_DNA"/>
</dbReference>
<accession>A0AAV4R0F8</accession>